<dbReference type="Pfam" id="PF00196">
    <property type="entry name" value="GerE"/>
    <property type="match status" value="1"/>
</dbReference>
<evidence type="ECO:0000256" key="1">
    <source>
        <dbReference type="ARBA" id="ARBA00023015"/>
    </source>
</evidence>
<keyword evidence="7" id="KW-1185">Reference proteome</keyword>
<dbReference type="InterPro" id="IPR005143">
    <property type="entry name" value="TF_LuxR_autoind-bd_dom"/>
</dbReference>
<dbReference type="SMART" id="SM00421">
    <property type="entry name" value="HTH_LUXR"/>
    <property type="match status" value="1"/>
</dbReference>
<gene>
    <name evidence="6" type="ORF">SAMN05920897_108103</name>
</gene>
<evidence type="ECO:0000313" key="7">
    <source>
        <dbReference type="Proteomes" id="UP000186400"/>
    </source>
</evidence>
<dbReference type="InterPro" id="IPR016032">
    <property type="entry name" value="Sig_transdc_resp-reg_C-effctor"/>
</dbReference>
<dbReference type="CDD" id="cd06170">
    <property type="entry name" value="LuxR_C_like"/>
    <property type="match status" value="1"/>
</dbReference>
<evidence type="ECO:0000313" key="6">
    <source>
        <dbReference type="EMBL" id="SIQ41063.1"/>
    </source>
</evidence>
<keyword evidence="2" id="KW-0238">DNA-binding</keyword>
<dbReference type="OrthoDB" id="1727128at2"/>
<dbReference type="SUPFAM" id="SSF46894">
    <property type="entry name" value="C-terminal effector domain of the bipartite response regulators"/>
    <property type="match status" value="1"/>
</dbReference>
<dbReference type="AlphaFoldDB" id="A0A1N6SIX0"/>
<dbReference type="STRING" id="159291.SAMN05920897_108103"/>
<dbReference type="SUPFAM" id="SSF75516">
    <property type="entry name" value="Pheromone-binding domain of LuxR-like quorum-sensing transcription factors"/>
    <property type="match status" value="1"/>
</dbReference>
<feature type="domain" description="HTH luxR-type" evidence="5">
    <location>
        <begin position="187"/>
        <end position="252"/>
    </location>
</feature>
<accession>A0A1N6SIX0</accession>
<dbReference type="Pfam" id="PF03472">
    <property type="entry name" value="Autoind_bind"/>
    <property type="match status" value="1"/>
</dbReference>
<dbReference type="PROSITE" id="PS50043">
    <property type="entry name" value="HTH_LUXR_2"/>
    <property type="match status" value="1"/>
</dbReference>
<evidence type="ECO:0000256" key="4">
    <source>
        <dbReference type="SAM" id="MobiDB-lite"/>
    </source>
</evidence>
<dbReference type="Proteomes" id="UP000186400">
    <property type="component" value="Unassembled WGS sequence"/>
</dbReference>
<feature type="region of interest" description="Disordered" evidence="4">
    <location>
        <begin position="171"/>
        <end position="190"/>
    </location>
</feature>
<organism evidence="6 7">
    <name type="scientific">Alkalispirochaeta americana</name>
    <dbReference type="NCBI Taxonomy" id="159291"/>
    <lineage>
        <taxon>Bacteria</taxon>
        <taxon>Pseudomonadati</taxon>
        <taxon>Spirochaetota</taxon>
        <taxon>Spirochaetia</taxon>
        <taxon>Spirochaetales</taxon>
        <taxon>Spirochaetaceae</taxon>
        <taxon>Alkalispirochaeta</taxon>
    </lineage>
</organism>
<name>A0A1N6SIX0_9SPIO</name>
<dbReference type="Gene3D" id="3.30.450.80">
    <property type="entry name" value="Transcription factor LuxR-like, autoinducer-binding domain"/>
    <property type="match status" value="1"/>
</dbReference>
<dbReference type="InterPro" id="IPR000792">
    <property type="entry name" value="Tscrpt_reg_LuxR_C"/>
</dbReference>
<dbReference type="PANTHER" id="PTHR44688:SF16">
    <property type="entry name" value="DNA-BINDING TRANSCRIPTIONAL ACTIVATOR DEVR_DOSR"/>
    <property type="match status" value="1"/>
</dbReference>
<sequence length="257" mass="28601">MLGAVPSFVEDCLLAASPGELLGRFAGFIKSFGFDQFMIGDVSCREPHQMRETALQNISNYPSDWLDRYVAAEHYDHDPVCAMARIDDRPFTWKEAAQRFPAKRSQLVMEEAREFSIVGGAGFSIYRPRGIIIGFGLASSAGDMRTDRAALAILKTGAVHFQTAYSLLEESARSDGEETQGRERERSPRDLPLLTAREREVLLWLSWGKSKNEVADLLTVSESCIKRHCENIFKKLGTASVVESVARAVHLGVVNPF</sequence>
<reference evidence="6 7" key="1">
    <citation type="submission" date="2017-01" db="EMBL/GenBank/DDBJ databases">
        <authorList>
            <person name="Mah S.A."/>
            <person name="Swanson W.J."/>
            <person name="Moy G.W."/>
            <person name="Vacquier V.D."/>
        </authorList>
    </citation>
    <scope>NUCLEOTIDE SEQUENCE [LARGE SCALE GENOMIC DNA]</scope>
    <source>
        <strain evidence="6 7">ASpG1</strain>
    </source>
</reference>
<evidence type="ECO:0000256" key="3">
    <source>
        <dbReference type="ARBA" id="ARBA00023163"/>
    </source>
</evidence>
<protein>
    <submittedName>
        <fullName evidence="6">Transcriptional regulator</fullName>
    </submittedName>
</protein>
<dbReference type="Gene3D" id="1.10.10.10">
    <property type="entry name" value="Winged helix-like DNA-binding domain superfamily/Winged helix DNA-binding domain"/>
    <property type="match status" value="1"/>
</dbReference>
<evidence type="ECO:0000259" key="5">
    <source>
        <dbReference type="PROSITE" id="PS50043"/>
    </source>
</evidence>
<dbReference type="EMBL" id="FTMS01000008">
    <property type="protein sequence ID" value="SIQ41063.1"/>
    <property type="molecule type" value="Genomic_DNA"/>
</dbReference>
<dbReference type="PANTHER" id="PTHR44688">
    <property type="entry name" value="DNA-BINDING TRANSCRIPTIONAL ACTIVATOR DEVR_DOSR"/>
    <property type="match status" value="1"/>
</dbReference>
<dbReference type="InterPro" id="IPR036388">
    <property type="entry name" value="WH-like_DNA-bd_sf"/>
</dbReference>
<dbReference type="PRINTS" id="PR00038">
    <property type="entry name" value="HTHLUXR"/>
</dbReference>
<feature type="compositionally biased region" description="Basic and acidic residues" evidence="4">
    <location>
        <begin position="171"/>
        <end position="189"/>
    </location>
</feature>
<keyword evidence="1" id="KW-0805">Transcription regulation</keyword>
<dbReference type="InterPro" id="IPR036693">
    <property type="entry name" value="TF_LuxR_autoind-bd_dom_sf"/>
</dbReference>
<proteinExistence type="predicted"/>
<dbReference type="RefSeq" id="WP_083943830.1">
    <property type="nucleotide sequence ID" value="NZ_FTMS01000008.1"/>
</dbReference>
<keyword evidence="3" id="KW-0804">Transcription</keyword>
<dbReference type="GO" id="GO:0006355">
    <property type="term" value="P:regulation of DNA-templated transcription"/>
    <property type="evidence" value="ECO:0007669"/>
    <property type="project" value="InterPro"/>
</dbReference>
<dbReference type="GO" id="GO:0003677">
    <property type="term" value="F:DNA binding"/>
    <property type="evidence" value="ECO:0007669"/>
    <property type="project" value="UniProtKB-KW"/>
</dbReference>
<evidence type="ECO:0000256" key="2">
    <source>
        <dbReference type="ARBA" id="ARBA00023125"/>
    </source>
</evidence>